<evidence type="ECO:0000313" key="2">
    <source>
        <dbReference type="Proteomes" id="UP000653472"/>
    </source>
</evidence>
<evidence type="ECO:0000313" key="1">
    <source>
        <dbReference type="EMBL" id="NKF22614.1"/>
    </source>
</evidence>
<keyword evidence="2" id="KW-1185">Reference proteome</keyword>
<gene>
    <name evidence="1" type="ORF">G7Y82_09805</name>
</gene>
<sequence>MTSQQAPQIFQRHRIANYLVDGKLCNTFAIGALGTAEDFFLLGVEQPGETHEPMITANLLGADGKVLCRLVRNMITANPGQCRKVFDEQIGYEIHDRDGNTIFAVRTRRDANAGADDPAFVMVLSGRFHDRQGKQVAQLSLAGADEFIDETLPAAFGFDGNFGLSRQLSEDAAVVARLMMMTRGATHQVIRGSITQQAFTLDGAIVHNAQFNGCKLRLTSGEFAVFGESNAFNDCHFDFYGPAGNVRNLMMELMKASARAVPTA</sequence>
<dbReference type="RefSeq" id="WP_168147856.1">
    <property type="nucleotide sequence ID" value="NZ_JAAVXB010000004.1"/>
</dbReference>
<name>A0A970B8T5_9GAMM</name>
<dbReference type="EMBL" id="JAAVXB010000004">
    <property type="protein sequence ID" value="NKF22614.1"/>
    <property type="molecule type" value="Genomic_DNA"/>
</dbReference>
<proteinExistence type="predicted"/>
<reference evidence="1" key="1">
    <citation type="submission" date="2020-03" db="EMBL/GenBank/DDBJ databases">
        <title>Solimonas marina sp. nov., isolated from deep seawater of the Pacific Ocean.</title>
        <authorList>
            <person name="Liu X."/>
            <person name="Lai Q."/>
            <person name="Sun F."/>
            <person name="Gai Y."/>
            <person name="Li G."/>
            <person name="Shao Z."/>
        </authorList>
    </citation>
    <scope>NUCLEOTIDE SEQUENCE</scope>
    <source>
        <strain evidence="1">C16B3</strain>
    </source>
</reference>
<protein>
    <submittedName>
        <fullName evidence="1">Uncharacterized protein</fullName>
    </submittedName>
</protein>
<comment type="caution">
    <text evidence="1">The sequence shown here is derived from an EMBL/GenBank/DDBJ whole genome shotgun (WGS) entry which is preliminary data.</text>
</comment>
<dbReference type="AlphaFoldDB" id="A0A970B8T5"/>
<organism evidence="1 2">
    <name type="scientific">Solimonas marina</name>
    <dbReference type="NCBI Taxonomy" id="2714601"/>
    <lineage>
        <taxon>Bacteria</taxon>
        <taxon>Pseudomonadati</taxon>
        <taxon>Pseudomonadota</taxon>
        <taxon>Gammaproteobacteria</taxon>
        <taxon>Nevskiales</taxon>
        <taxon>Nevskiaceae</taxon>
        <taxon>Solimonas</taxon>
    </lineage>
</organism>
<dbReference type="Proteomes" id="UP000653472">
    <property type="component" value="Unassembled WGS sequence"/>
</dbReference>
<accession>A0A970B8T5</accession>